<keyword evidence="7" id="KW-0520">NAD</keyword>
<accession>A0AAE2YR08</accession>
<protein>
    <submittedName>
        <fullName evidence="11">NADH-quinone oxidoreductase subunit NuoE</fullName>
        <ecNumber evidence="11">1.6.5.11</ecNumber>
    </submittedName>
</protein>
<organism evidence="11 12">
    <name type="scientific">Igneacidithiobacillus copahuensis</name>
    <dbReference type="NCBI Taxonomy" id="2724909"/>
    <lineage>
        <taxon>Bacteria</taxon>
        <taxon>Pseudomonadati</taxon>
        <taxon>Pseudomonadota</taxon>
        <taxon>Acidithiobacillia</taxon>
        <taxon>Acidithiobacillales</taxon>
        <taxon>Acidithiobacillaceae</taxon>
        <taxon>Igneacidithiobacillus</taxon>
    </lineage>
</organism>
<feature type="binding site" evidence="10">
    <location>
        <position position="130"/>
    </location>
    <ligand>
        <name>[2Fe-2S] cluster</name>
        <dbReference type="ChEBI" id="CHEBI:190135"/>
    </ligand>
</feature>
<dbReference type="PANTHER" id="PTHR10371:SF3">
    <property type="entry name" value="NADH DEHYDROGENASE [UBIQUINONE] FLAVOPROTEIN 2, MITOCHONDRIAL"/>
    <property type="match status" value="1"/>
</dbReference>
<dbReference type="Pfam" id="PF01257">
    <property type="entry name" value="2Fe-2S_thioredx"/>
    <property type="match status" value="1"/>
</dbReference>
<comment type="cofactor">
    <cofactor evidence="8">
        <name>[2Fe-2S] cluster</name>
        <dbReference type="ChEBI" id="CHEBI:190135"/>
    </cofactor>
</comment>
<evidence type="ECO:0000256" key="4">
    <source>
        <dbReference type="ARBA" id="ARBA00022967"/>
    </source>
</evidence>
<proteinExistence type="inferred from homology"/>
<dbReference type="PROSITE" id="PS01099">
    <property type="entry name" value="COMPLEX1_24K"/>
    <property type="match status" value="1"/>
</dbReference>
<evidence type="ECO:0000256" key="10">
    <source>
        <dbReference type="PIRSR" id="PIRSR000216-1"/>
    </source>
</evidence>
<dbReference type="GO" id="GO:0046872">
    <property type="term" value="F:metal ion binding"/>
    <property type="evidence" value="ECO:0007669"/>
    <property type="project" value="UniProtKB-KW"/>
</dbReference>
<dbReference type="Gene3D" id="1.10.10.1590">
    <property type="entry name" value="NADH-quinone oxidoreductase subunit E"/>
    <property type="match status" value="1"/>
</dbReference>
<evidence type="ECO:0000313" key="12">
    <source>
        <dbReference type="Proteomes" id="UP001197378"/>
    </source>
</evidence>
<dbReference type="GO" id="GO:0098796">
    <property type="term" value="C:membrane protein complex"/>
    <property type="evidence" value="ECO:0007669"/>
    <property type="project" value="UniProtKB-ARBA"/>
</dbReference>
<dbReference type="AlphaFoldDB" id="A0AAE2YR08"/>
<name>A0AAE2YR08_9PROT</name>
<keyword evidence="6 10" id="KW-0411">Iron-sulfur</keyword>
<dbReference type="FunFam" id="1.10.10.1590:FF:000001">
    <property type="entry name" value="NADH-quinone oxidoreductase subunit E"/>
    <property type="match status" value="1"/>
</dbReference>
<evidence type="ECO:0000256" key="2">
    <source>
        <dbReference type="ARBA" id="ARBA00022714"/>
    </source>
</evidence>
<feature type="binding site" evidence="10">
    <location>
        <position position="126"/>
    </location>
    <ligand>
        <name>[2Fe-2S] cluster</name>
        <dbReference type="ChEBI" id="CHEBI:190135"/>
    </ligand>
</feature>
<evidence type="ECO:0000256" key="1">
    <source>
        <dbReference type="ARBA" id="ARBA00010643"/>
    </source>
</evidence>
<dbReference type="InterPro" id="IPR041921">
    <property type="entry name" value="NuoE_N"/>
</dbReference>
<keyword evidence="5 10" id="KW-0408">Iron</keyword>
<feature type="binding site" evidence="10">
    <location>
        <position position="85"/>
    </location>
    <ligand>
        <name>[2Fe-2S] cluster</name>
        <dbReference type="ChEBI" id="CHEBI:190135"/>
    </ligand>
</feature>
<dbReference type="InterPro" id="IPR042128">
    <property type="entry name" value="NuoE_dom"/>
</dbReference>
<dbReference type="Gene3D" id="3.40.30.10">
    <property type="entry name" value="Glutaredoxin"/>
    <property type="match status" value="1"/>
</dbReference>
<dbReference type="GO" id="GO:0022804">
    <property type="term" value="F:active transmembrane transporter activity"/>
    <property type="evidence" value="ECO:0007669"/>
    <property type="project" value="UniProtKB-ARBA"/>
</dbReference>
<dbReference type="NCBIfam" id="NF005722">
    <property type="entry name" value="PRK07539.1-2"/>
    <property type="match status" value="1"/>
</dbReference>
<evidence type="ECO:0000256" key="7">
    <source>
        <dbReference type="ARBA" id="ARBA00023027"/>
    </source>
</evidence>
<dbReference type="PIRSF" id="PIRSF000216">
    <property type="entry name" value="NADH_DH_24kDa"/>
    <property type="match status" value="1"/>
</dbReference>
<dbReference type="GO" id="GO:0031967">
    <property type="term" value="C:organelle envelope"/>
    <property type="evidence" value="ECO:0007669"/>
    <property type="project" value="UniProtKB-ARBA"/>
</dbReference>
<dbReference type="GO" id="GO:0003954">
    <property type="term" value="F:NADH dehydrogenase activity"/>
    <property type="evidence" value="ECO:0007669"/>
    <property type="project" value="TreeGrafter"/>
</dbReference>
<keyword evidence="3 10" id="KW-0479">Metal-binding</keyword>
<comment type="similarity">
    <text evidence="1">Belongs to the complex I 24 kDa subunit family.</text>
</comment>
<dbReference type="EC" id="1.6.5.11" evidence="11"/>
<comment type="caution">
    <text evidence="11">The sequence shown here is derived from an EMBL/GenBank/DDBJ whole genome shotgun (WGS) entry which is preliminary data.</text>
</comment>
<dbReference type="RefSeq" id="WP_215871628.1">
    <property type="nucleotide sequence ID" value="NZ_JAAXYO010000154.1"/>
</dbReference>
<evidence type="ECO:0000256" key="5">
    <source>
        <dbReference type="ARBA" id="ARBA00023004"/>
    </source>
</evidence>
<dbReference type="FunFam" id="3.40.30.10:FF:000022">
    <property type="entry name" value="NADH dehydrogenase flavoprotein 2, mitochondrial"/>
    <property type="match status" value="1"/>
</dbReference>
<dbReference type="CDD" id="cd03064">
    <property type="entry name" value="TRX_Fd_NuoE"/>
    <property type="match status" value="1"/>
</dbReference>
<keyword evidence="4" id="KW-1278">Translocase</keyword>
<dbReference type="NCBIfam" id="TIGR01958">
    <property type="entry name" value="nuoE_fam"/>
    <property type="match status" value="1"/>
</dbReference>
<reference evidence="11" key="1">
    <citation type="journal article" date="2021" name="ISME J.">
        <title>Genomic evolution of the class Acidithiobacillia: deep-branching Proteobacteria living in extreme acidic conditions.</title>
        <authorList>
            <person name="Moya-Beltran A."/>
            <person name="Beard S."/>
            <person name="Rojas-Villalobos C."/>
            <person name="Issotta F."/>
            <person name="Gallardo Y."/>
            <person name="Ulloa R."/>
            <person name="Giaveno A."/>
            <person name="Degli Esposti M."/>
            <person name="Johnson D.B."/>
            <person name="Quatrini R."/>
        </authorList>
    </citation>
    <scope>NUCLEOTIDE SEQUENCE</scope>
    <source>
        <strain evidence="11">VAN18-1</strain>
    </source>
</reference>
<keyword evidence="2 10" id="KW-0001">2Fe-2S</keyword>
<sequence length="164" mass="18066">MSEWLSQSSLDAIAAERSKYPPEQARSALLAALRIAQEEHGYLPEPLIEHVAAILGVPAIQAFEVATFYTMYDLQPVGRHQFCVCGSVSCFLNGSDEILAHLQERLGIGIGETTADGLFTIKEVECLGACKDAPMMQLGDRYIEDLTPQKLDELIAQLRKEAEQ</sequence>
<dbReference type="GO" id="GO:0051537">
    <property type="term" value="F:2 iron, 2 sulfur cluster binding"/>
    <property type="evidence" value="ECO:0007669"/>
    <property type="project" value="UniProtKB-KW"/>
</dbReference>
<dbReference type="GO" id="GO:1902494">
    <property type="term" value="C:catalytic complex"/>
    <property type="evidence" value="ECO:0007669"/>
    <property type="project" value="UniProtKB-ARBA"/>
</dbReference>
<feature type="binding site" evidence="10">
    <location>
        <position position="90"/>
    </location>
    <ligand>
        <name>[2Fe-2S] cluster</name>
        <dbReference type="ChEBI" id="CHEBI:190135"/>
    </ligand>
</feature>
<evidence type="ECO:0000313" key="11">
    <source>
        <dbReference type="EMBL" id="MBU2788577.1"/>
    </source>
</evidence>
<dbReference type="Proteomes" id="UP001197378">
    <property type="component" value="Unassembled WGS sequence"/>
</dbReference>
<gene>
    <name evidence="11" type="primary">nuoE</name>
    <name evidence="11" type="ORF">HFQ13_10275</name>
</gene>
<comment type="cofactor">
    <cofactor evidence="10">
        <name>[2Fe-2S] cluster</name>
        <dbReference type="ChEBI" id="CHEBI:190135"/>
    </cofactor>
    <text evidence="10">Binds 1 [2Fe-2S] cluster.</text>
</comment>
<dbReference type="GO" id="GO:0098662">
    <property type="term" value="P:inorganic cation transmembrane transport"/>
    <property type="evidence" value="ECO:0007669"/>
    <property type="project" value="UniProtKB-ARBA"/>
</dbReference>
<dbReference type="SUPFAM" id="SSF52833">
    <property type="entry name" value="Thioredoxin-like"/>
    <property type="match status" value="1"/>
</dbReference>
<dbReference type="InterPro" id="IPR002023">
    <property type="entry name" value="NuoE-like"/>
</dbReference>
<dbReference type="PANTHER" id="PTHR10371">
    <property type="entry name" value="NADH DEHYDROGENASE UBIQUINONE FLAVOPROTEIN 2, MITOCHONDRIAL"/>
    <property type="match status" value="1"/>
</dbReference>
<dbReference type="GO" id="GO:0022890">
    <property type="term" value="F:inorganic cation transmembrane transporter activity"/>
    <property type="evidence" value="ECO:0007669"/>
    <property type="project" value="UniProtKB-ARBA"/>
</dbReference>
<keyword evidence="12" id="KW-1185">Reference proteome</keyword>
<dbReference type="EMBL" id="JAAXYO010000154">
    <property type="protein sequence ID" value="MBU2788577.1"/>
    <property type="molecule type" value="Genomic_DNA"/>
</dbReference>
<evidence type="ECO:0000256" key="8">
    <source>
        <dbReference type="ARBA" id="ARBA00034078"/>
    </source>
</evidence>
<dbReference type="InterPro" id="IPR036249">
    <property type="entry name" value="Thioredoxin-like_sf"/>
</dbReference>
<evidence type="ECO:0000256" key="9">
    <source>
        <dbReference type="ARBA" id="ARBA00047712"/>
    </source>
</evidence>
<keyword evidence="11" id="KW-0560">Oxidoreductase</keyword>
<evidence type="ECO:0000256" key="6">
    <source>
        <dbReference type="ARBA" id="ARBA00023014"/>
    </source>
</evidence>
<dbReference type="GO" id="GO:0031090">
    <property type="term" value="C:organelle membrane"/>
    <property type="evidence" value="ECO:0007669"/>
    <property type="project" value="UniProtKB-ARBA"/>
</dbReference>
<comment type="catalytic activity">
    <reaction evidence="9">
        <text>a quinone + NADH + 5 H(+)(in) = a quinol + NAD(+) + 4 H(+)(out)</text>
        <dbReference type="Rhea" id="RHEA:57888"/>
        <dbReference type="ChEBI" id="CHEBI:15378"/>
        <dbReference type="ChEBI" id="CHEBI:24646"/>
        <dbReference type="ChEBI" id="CHEBI:57540"/>
        <dbReference type="ChEBI" id="CHEBI:57945"/>
        <dbReference type="ChEBI" id="CHEBI:132124"/>
    </reaction>
</comment>
<dbReference type="GO" id="GO:0008324">
    <property type="term" value="F:monoatomic cation transmembrane transporter activity"/>
    <property type="evidence" value="ECO:0007669"/>
    <property type="project" value="UniProtKB-ARBA"/>
</dbReference>
<evidence type="ECO:0000256" key="3">
    <source>
        <dbReference type="ARBA" id="ARBA00022723"/>
    </source>
</evidence>